<keyword evidence="3 9" id="KW-0479">Metal-binding</keyword>
<comment type="similarity">
    <text evidence="9 10">Belongs to the thiamine-phosphate synthase family.</text>
</comment>
<dbReference type="OrthoDB" id="7159061at2"/>
<feature type="binding site" evidence="9">
    <location>
        <position position="97"/>
    </location>
    <ligand>
        <name>Mg(2+)</name>
        <dbReference type="ChEBI" id="CHEBI:18420"/>
    </ligand>
</feature>
<comment type="catalytic activity">
    <reaction evidence="8 9 10">
        <text>2-[(2R,5Z)-2-carboxy-4-methylthiazol-5(2H)-ylidene]ethyl phosphate + 4-amino-2-methyl-5-(diphosphooxymethyl)pyrimidine + 2 H(+) = thiamine phosphate + CO2 + diphosphate</text>
        <dbReference type="Rhea" id="RHEA:47844"/>
        <dbReference type="ChEBI" id="CHEBI:15378"/>
        <dbReference type="ChEBI" id="CHEBI:16526"/>
        <dbReference type="ChEBI" id="CHEBI:33019"/>
        <dbReference type="ChEBI" id="CHEBI:37575"/>
        <dbReference type="ChEBI" id="CHEBI:57841"/>
        <dbReference type="ChEBI" id="CHEBI:62899"/>
        <dbReference type="EC" id="2.5.1.3"/>
    </reaction>
</comment>
<comment type="caution">
    <text evidence="13">The sequence shown here is derived from an EMBL/GenBank/DDBJ whole genome shotgun (WGS) entry which is preliminary data.</text>
</comment>
<evidence type="ECO:0000256" key="6">
    <source>
        <dbReference type="ARBA" id="ARBA00047334"/>
    </source>
</evidence>
<dbReference type="InterPro" id="IPR036206">
    <property type="entry name" value="ThiamineP_synth_sf"/>
</dbReference>
<feature type="binding site" evidence="9">
    <location>
        <position position="146"/>
    </location>
    <ligand>
        <name>4-amino-2-methyl-5-(diphosphooxymethyl)pyrimidine</name>
        <dbReference type="ChEBI" id="CHEBI:57841"/>
    </ligand>
</feature>
<reference evidence="13 14" key="1">
    <citation type="submission" date="2018-08" db="EMBL/GenBank/DDBJ databases">
        <title>Henriciella mobilis sp. nov., isolated from seawater.</title>
        <authorList>
            <person name="Cheng H."/>
            <person name="Wu Y.-H."/>
            <person name="Xu X.-W."/>
            <person name="Guo L.-L."/>
        </authorList>
    </citation>
    <scope>NUCLEOTIDE SEQUENCE [LARGE SCALE GENOMIC DNA]</scope>
    <source>
        <strain evidence="13 14">CCUG66934</strain>
    </source>
</reference>
<keyword evidence="4 9" id="KW-0460">Magnesium</keyword>
<evidence type="ECO:0000256" key="8">
    <source>
        <dbReference type="ARBA" id="ARBA00047883"/>
    </source>
</evidence>
<evidence type="ECO:0000256" key="7">
    <source>
        <dbReference type="ARBA" id="ARBA00047851"/>
    </source>
</evidence>
<dbReference type="AlphaFoldDB" id="A0A399R384"/>
<dbReference type="PANTHER" id="PTHR20857">
    <property type="entry name" value="THIAMINE-PHOSPHATE PYROPHOSPHORYLASE"/>
    <property type="match status" value="1"/>
</dbReference>
<dbReference type="Proteomes" id="UP000265431">
    <property type="component" value="Unassembled WGS sequence"/>
</dbReference>
<protein>
    <recommendedName>
        <fullName evidence="9">Thiamine-phosphate synthase</fullName>
        <shortName evidence="9">TP synthase</shortName>
        <shortName evidence="9">TPS</shortName>
        <ecNumber evidence="9">2.5.1.3</ecNumber>
    </recommendedName>
    <alternativeName>
        <fullName evidence="9">Thiamine-phosphate pyrophosphorylase</fullName>
        <shortName evidence="9">TMP pyrophosphorylase</shortName>
        <shortName evidence="9">TMP-PPase</shortName>
    </alternativeName>
</protein>
<dbReference type="GO" id="GO:0009229">
    <property type="term" value="P:thiamine diphosphate biosynthetic process"/>
    <property type="evidence" value="ECO:0007669"/>
    <property type="project" value="UniProtKB-UniRule"/>
</dbReference>
<feature type="binding site" evidence="9">
    <location>
        <begin position="143"/>
        <end position="145"/>
    </location>
    <ligand>
        <name>2-[(2R,5Z)-2-carboxy-4-methylthiazol-5(2H)-ylidene]ethyl phosphate</name>
        <dbReference type="ChEBI" id="CHEBI:62899"/>
    </ligand>
</feature>
<sequence>MTDIKRERTRLYLITPSSVADVDAFVKTFEGALEGGDIASLQVRIKPDGVLDEAATEALARALLPVCRANDVALIINDSVDVCARVGADGVHLGHLDMQVKEARQRLGKQPIIGATAKNSRHVAMEAGEQGADYVAFGAFFPSETKADTVPAEKDLLTWWQNVMELPCVAIGGITPERAKELSVAGADFLAVSAGVWAHPDGPAAAVRAFNAALDEASAAS</sequence>
<dbReference type="RefSeq" id="WP_119379371.1">
    <property type="nucleotide sequence ID" value="NZ_QWGB01000005.1"/>
</dbReference>
<feature type="binding site" evidence="9">
    <location>
        <position position="77"/>
    </location>
    <ligand>
        <name>4-amino-2-methyl-5-(diphosphooxymethyl)pyrimidine</name>
        <dbReference type="ChEBI" id="CHEBI:57841"/>
    </ligand>
</feature>
<dbReference type="InterPro" id="IPR034291">
    <property type="entry name" value="TMP_synthase"/>
</dbReference>
<dbReference type="EC" id="2.5.1.3" evidence="9"/>
<dbReference type="GO" id="GO:0000287">
    <property type="term" value="F:magnesium ion binding"/>
    <property type="evidence" value="ECO:0007669"/>
    <property type="project" value="UniProtKB-UniRule"/>
</dbReference>
<evidence type="ECO:0000313" key="13">
    <source>
        <dbReference type="EMBL" id="RIJ24182.1"/>
    </source>
</evidence>
<dbReference type="GO" id="GO:0005737">
    <property type="term" value="C:cytoplasm"/>
    <property type="evidence" value="ECO:0007669"/>
    <property type="project" value="TreeGrafter"/>
</dbReference>
<dbReference type="Gene3D" id="3.20.20.70">
    <property type="entry name" value="Aldolase class I"/>
    <property type="match status" value="1"/>
</dbReference>
<feature type="binding site" evidence="9">
    <location>
        <begin position="42"/>
        <end position="46"/>
    </location>
    <ligand>
        <name>4-amino-2-methyl-5-(diphosphooxymethyl)pyrimidine</name>
        <dbReference type="ChEBI" id="CHEBI:57841"/>
    </ligand>
</feature>
<feature type="binding site" evidence="9">
    <location>
        <position position="78"/>
    </location>
    <ligand>
        <name>Mg(2+)</name>
        <dbReference type="ChEBI" id="CHEBI:18420"/>
    </ligand>
</feature>
<dbReference type="CDD" id="cd00564">
    <property type="entry name" value="TMP_TenI"/>
    <property type="match status" value="1"/>
</dbReference>
<evidence type="ECO:0000256" key="3">
    <source>
        <dbReference type="ARBA" id="ARBA00022723"/>
    </source>
</evidence>
<dbReference type="InterPro" id="IPR022998">
    <property type="entry name" value="ThiamineP_synth_TenI"/>
</dbReference>
<dbReference type="GO" id="GO:0004789">
    <property type="term" value="F:thiamine-phosphate diphosphorylase activity"/>
    <property type="evidence" value="ECO:0007669"/>
    <property type="project" value="UniProtKB-UniRule"/>
</dbReference>
<evidence type="ECO:0000256" key="5">
    <source>
        <dbReference type="ARBA" id="ARBA00022977"/>
    </source>
</evidence>
<comment type="caution">
    <text evidence="9">Lacks conserved residue(s) required for the propagation of feature annotation.</text>
</comment>
<evidence type="ECO:0000256" key="1">
    <source>
        <dbReference type="ARBA" id="ARBA00005165"/>
    </source>
</evidence>
<proteinExistence type="inferred from homology"/>
<evidence type="ECO:0000256" key="10">
    <source>
        <dbReference type="RuleBase" id="RU003826"/>
    </source>
</evidence>
<comment type="cofactor">
    <cofactor evidence="9">
        <name>Mg(2+)</name>
        <dbReference type="ChEBI" id="CHEBI:18420"/>
    </cofactor>
    <text evidence="9">Binds 1 Mg(2+) ion per subunit.</text>
</comment>
<comment type="pathway">
    <text evidence="1 9 11">Cofactor biosynthesis; thiamine diphosphate biosynthesis; thiamine phosphate from 4-amino-2-methyl-5-diphosphomethylpyrimidine and 4-methyl-5-(2-phosphoethyl)-thiazole: step 1/1.</text>
</comment>
<dbReference type="InterPro" id="IPR013785">
    <property type="entry name" value="Aldolase_TIM"/>
</dbReference>
<keyword evidence="14" id="KW-1185">Reference proteome</keyword>
<keyword evidence="5 9" id="KW-0784">Thiamine biosynthesis</keyword>
<dbReference type="HAMAP" id="MF_00097">
    <property type="entry name" value="TMP_synthase"/>
    <property type="match status" value="1"/>
</dbReference>
<evidence type="ECO:0000256" key="2">
    <source>
        <dbReference type="ARBA" id="ARBA00022679"/>
    </source>
</evidence>
<organism evidence="13 14">
    <name type="scientific">Henriciella barbarensis</name>
    <dbReference type="NCBI Taxonomy" id="86342"/>
    <lineage>
        <taxon>Bacteria</taxon>
        <taxon>Pseudomonadati</taxon>
        <taxon>Pseudomonadota</taxon>
        <taxon>Alphaproteobacteria</taxon>
        <taxon>Hyphomonadales</taxon>
        <taxon>Hyphomonadaceae</taxon>
        <taxon>Henriciella</taxon>
    </lineage>
</organism>
<dbReference type="UniPathway" id="UPA00060">
    <property type="reaction ID" value="UER00141"/>
</dbReference>
<evidence type="ECO:0000256" key="9">
    <source>
        <dbReference type="HAMAP-Rule" id="MF_00097"/>
    </source>
</evidence>
<evidence type="ECO:0000313" key="14">
    <source>
        <dbReference type="Proteomes" id="UP000265431"/>
    </source>
</evidence>
<comment type="function">
    <text evidence="9">Condenses 4-methyl-5-(beta-hydroxyethyl)thiazole monophosphate (THZ-P) and 2-methyl-4-amino-5-hydroxymethyl pyrimidine pyrophosphate (HMP-PP) to form thiamine monophosphate (TMP).</text>
</comment>
<dbReference type="NCBIfam" id="TIGR00693">
    <property type="entry name" value="thiE"/>
    <property type="match status" value="1"/>
</dbReference>
<dbReference type="Pfam" id="PF02581">
    <property type="entry name" value="TMP-TENI"/>
    <property type="match status" value="1"/>
</dbReference>
<dbReference type="GO" id="GO:0009228">
    <property type="term" value="P:thiamine biosynthetic process"/>
    <property type="evidence" value="ECO:0007669"/>
    <property type="project" value="UniProtKB-KW"/>
</dbReference>
<dbReference type="SUPFAM" id="SSF51391">
    <property type="entry name" value="Thiamin phosphate synthase"/>
    <property type="match status" value="1"/>
</dbReference>
<dbReference type="EMBL" id="QWGB01000005">
    <property type="protein sequence ID" value="RIJ24182.1"/>
    <property type="molecule type" value="Genomic_DNA"/>
</dbReference>
<gene>
    <name evidence="9 13" type="primary">thiE</name>
    <name evidence="13" type="ORF">D1224_08055</name>
</gene>
<dbReference type="PANTHER" id="PTHR20857:SF15">
    <property type="entry name" value="THIAMINE-PHOSPHATE SYNTHASE"/>
    <property type="match status" value="1"/>
</dbReference>
<evidence type="ECO:0000259" key="12">
    <source>
        <dbReference type="Pfam" id="PF02581"/>
    </source>
</evidence>
<evidence type="ECO:0000256" key="4">
    <source>
        <dbReference type="ARBA" id="ARBA00022842"/>
    </source>
</evidence>
<comment type="catalytic activity">
    <reaction evidence="7 9 10">
        <text>2-(2-carboxy-4-methylthiazol-5-yl)ethyl phosphate + 4-amino-2-methyl-5-(diphosphooxymethyl)pyrimidine + 2 H(+) = thiamine phosphate + CO2 + diphosphate</text>
        <dbReference type="Rhea" id="RHEA:47848"/>
        <dbReference type="ChEBI" id="CHEBI:15378"/>
        <dbReference type="ChEBI" id="CHEBI:16526"/>
        <dbReference type="ChEBI" id="CHEBI:33019"/>
        <dbReference type="ChEBI" id="CHEBI:37575"/>
        <dbReference type="ChEBI" id="CHEBI:57841"/>
        <dbReference type="ChEBI" id="CHEBI:62890"/>
        <dbReference type="EC" id="2.5.1.3"/>
    </reaction>
</comment>
<keyword evidence="2 9" id="KW-0808">Transferase</keyword>
<accession>A0A399R384</accession>
<feature type="binding site" evidence="9">
    <location>
        <position position="116"/>
    </location>
    <ligand>
        <name>4-amino-2-methyl-5-(diphosphooxymethyl)pyrimidine</name>
        <dbReference type="ChEBI" id="CHEBI:57841"/>
    </ligand>
</feature>
<feature type="binding site" evidence="9">
    <location>
        <position position="173"/>
    </location>
    <ligand>
        <name>2-[(2R,5Z)-2-carboxy-4-methylthiazol-5(2H)-ylidene]ethyl phosphate</name>
        <dbReference type="ChEBI" id="CHEBI:62899"/>
    </ligand>
</feature>
<comment type="catalytic activity">
    <reaction evidence="6 9 10">
        <text>4-methyl-5-(2-phosphooxyethyl)-thiazole + 4-amino-2-methyl-5-(diphosphooxymethyl)pyrimidine + H(+) = thiamine phosphate + diphosphate</text>
        <dbReference type="Rhea" id="RHEA:22328"/>
        <dbReference type="ChEBI" id="CHEBI:15378"/>
        <dbReference type="ChEBI" id="CHEBI:33019"/>
        <dbReference type="ChEBI" id="CHEBI:37575"/>
        <dbReference type="ChEBI" id="CHEBI:57841"/>
        <dbReference type="ChEBI" id="CHEBI:58296"/>
        <dbReference type="EC" id="2.5.1.3"/>
    </reaction>
</comment>
<feature type="domain" description="Thiamine phosphate synthase/TenI" evidence="12">
    <location>
        <begin position="11"/>
        <end position="195"/>
    </location>
</feature>
<evidence type="ECO:0000256" key="11">
    <source>
        <dbReference type="RuleBase" id="RU004253"/>
    </source>
</evidence>
<name>A0A399R384_9PROT</name>